<organism evidence="19 20">
    <name type="scientific">Accumulibacter regalis</name>
    <dbReference type="NCBI Taxonomy" id="522306"/>
    <lineage>
        <taxon>Bacteria</taxon>
        <taxon>Pseudomonadati</taxon>
        <taxon>Pseudomonadota</taxon>
        <taxon>Betaproteobacteria</taxon>
        <taxon>Candidatus Accumulibacter</taxon>
    </lineage>
</organism>
<dbReference type="EC" id="2.7.13.3" evidence="3"/>
<evidence type="ECO:0000259" key="17">
    <source>
        <dbReference type="PROSITE" id="PS50109"/>
    </source>
</evidence>
<evidence type="ECO:0000256" key="8">
    <source>
        <dbReference type="ARBA" id="ARBA00022777"/>
    </source>
</evidence>
<dbReference type="InterPro" id="IPR001789">
    <property type="entry name" value="Sig_transdc_resp-reg_receiver"/>
</dbReference>
<keyword evidence="7" id="KW-0547">Nucleotide-binding</keyword>
<evidence type="ECO:0000313" key="20">
    <source>
        <dbReference type="Proteomes" id="UP000022141"/>
    </source>
</evidence>
<dbReference type="Pfam" id="PF00512">
    <property type="entry name" value="HisKA"/>
    <property type="match status" value="1"/>
</dbReference>
<comment type="subcellular location">
    <subcellularLocation>
        <location evidence="2">Membrane</location>
    </subcellularLocation>
</comment>
<dbReference type="Pfam" id="PF02518">
    <property type="entry name" value="HATPase_c"/>
    <property type="match status" value="1"/>
</dbReference>
<feature type="transmembrane region" description="Helical" evidence="16">
    <location>
        <begin position="137"/>
        <end position="154"/>
    </location>
</feature>
<dbReference type="EMBL" id="JEMY01000006">
    <property type="protein sequence ID" value="EXI90446.1"/>
    <property type="molecule type" value="Genomic_DNA"/>
</dbReference>
<dbReference type="InterPro" id="IPR003594">
    <property type="entry name" value="HATPase_dom"/>
</dbReference>
<name>A0A011PSU2_ACCRE</name>
<evidence type="ECO:0000256" key="6">
    <source>
        <dbReference type="ARBA" id="ARBA00022692"/>
    </source>
</evidence>
<dbReference type="SUPFAM" id="SSF47384">
    <property type="entry name" value="Homodimeric domain of signal transducing histidine kinase"/>
    <property type="match status" value="1"/>
</dbReference>
<dbReference type="Gene3D" id="3.40.50.2300">
    <property type="match status" value="1"/>
</dbReference>
<feature type="domain" description="Response regulatory" evidence="18">
    <location>
        <begin position="492"/>
        <end position="611"/>
    </location>
</feature>
<keyword evidence="9" id="KW-0067">ATP-binding</keyword>
<evidence type="ECO:0000256" key="2">
    <source>
        <dbReference type="ARBA" id="ARBA00004370"/>
    </source>
</evidence>
<protein>
    <recommendedName>
        <fullName evidence="14">Virulence sensor protein BvgS</fullName>
        <ecNumber evidence="3">2.7.13.3</ecNumber>
    </recommendedName>
</protein>
<dbReference type="CDD" id="cd00082">
    <property type="entry name" value="HisKA"/>
    <property type="match status" value="1"/>
</dbReference>
<dbReference type="SUPFAM" id="SSF55874">
    <property type="entry name" value="ATPase domain of HSP90 chaperone/DNA topoisomerase II/histidine kinase"/>
    <property type="match status" value="1"/>
</dbReference>
<dbReference type="Proteomes" id="UP000022141">
    <property type="component" value="Unassembled WGS sequence"/>
</dbReference>
<evidence type="ECO:0000259" key="18">
    <source>
        <dbReference type="PROSITE" id="PS50110"/>
    </source>
</evidence>
<evidence type="ECO:0000256" key="13">
    <source>
        <dbReference type="ARBA" id="ARBA00058004"/>
    </source>
</evidence>
<dbReference type="PATRIC" id="fig|1454004.3.peg.828"/>
<accession>A0A011PSU2</accession>
<dbReference type="CDD" id="cd17546">
    <property type="entry name" value="REC_hyHK_CKI1_RcsC-like"/>
    <property type="match status" value="1"/>
</dbReference>
<dbReference type="eggNOG" id="COG0642">
    <property type="taxonomic scope" value="Bacteria"/>
</dbReference>
<evidence type="ECO:0000256" key="4">
    <source>
        <dbReference type="ARBA" id="ARBA00022553"/>
    </source>
</evidence>
<dbReference type="PROSITE" id="PS50109">
    <property type="entry name" value="HIS_KIN"/>
    <property type="match status" value="1"/>
</dbReference>
<evidence type="ECO:0000256" key="1">
    <source>
        <dbReference type="ARBA" id="ARBA00000085"/>
    </source>
</evidence>
<evidence type="ECO:0000256" key="9">
    <source>
        <dbReference type="ARBA" id="ARBA00022840"/>
    </source>
</evidence>
<dbReference type="InterPro" id="IPR036890">
    <property type="entry name" value="HATPase_C_sf"/>
</dbReference>
<dbReference type="PRINTS" id="PR00344">
    <property type="entry name" value="BCTRLSENSOR"/>
</dbReference>
<evidence type="ECO:0000256" key="10">
    <source>
        <dbReference type="ARBA" id="ARBA00022989"/>
    </source>
</evidence>
<feature type="transmembrane region" description="Helical" evidence="16">
    <location>
        <begin position="85"/>
        <end position="105"/>
    </location>
</feature>
<comment type="catalytic activity">
    <reaction evidence="1">
        <text>ATP + protein L-histidine = ADP + protein N-phospho-L-histidine.</text>
        <dbReference type="EC" id="2.7.13.3"/>
    </reaction>
</comment>
<dbReference type="SMART" id="SM00388">
    <property type="entry name" value="HisKA"/>
    <property type="match status" value="1"/>
</dbReference>
<comment type="caution">
    <text evidence="19">The sequence shown here is derived from an EMBL/GenBank/DDBJ whole genome shotgun (WGS) entry which is preliminary data.</text>
</comment>
<dbReference type="InterPro" id="IPR036097">
    <property type="entry name" value="HisK_dim/P_sf"/>
</dbReference>
<sequence>MTSDADRVDLELTGSAIQKASASALAMVFGQAIVAVIAWLYVSQGIALLILTTAVLVAAWRRALHHSWPLMASTATGFRRARLSFLGMVSVLATINVLSIATVYPQVPAQAAALVLIVLLAALTVAALFLTLVRWALLLWLLPPLLTTMVVSLLQGDGHGHALAAVAPVYGLITVRAARDQLAAATAEIRQRIALEDAATALALAKQQADDANLAKSRFLATMSHEIRTPMNGMIGTLDLLANSPLTATQERWVNTAVSSSRALLEVINDVLDLSSIEAGKLRLRQEEFSPAAVAEAAVALFSAAAAGKRVRLFATLAPEIPRRLIGDSARTRQILLNLLGNALKFTERGEISLSVGKDDADAASDDQSPMILFTVRDTGVGIDEKWHAALFQPFSQADQVSTGQHQGTGLGLALVKQLADAMGGSIGWHSSTAAGNSGSTFIVRIPYQKPRTSDEEQPNVEPAAAASATAAKEDLPALLTGRTAASALAGKLLLVDDNAINRLVGNSMLSSLGFTVVEATQGEEALAALASDSFVLVLMDCQMPVLDGFEATRRIRQREAALGLPRVPVIAVTANAFEGDATACYAAGMDGYLAKPFTLSQLRSTVEAFLNRR</sequence>
<dbReference type="GO" id="GO:0005524">
    <property type="term" value="F:ATP binding"/>
    <property type="evidence" value="ECO:0007669"/>
    <property type="project" value="UniProtKB-KW"/>
</dbReference>
<keyword evidence="20" id="KW-1185">Reference proteome</keyword>
<gene>
    <name evidence="19" type="primary">rpfC</name>
    <name evidence="19" type="ORF">AW11_00801</name>
</gene>
<feature type="transmembrane region" description="Helical" evidence="16">
    <location>
        <begin position="20"/>
        <end position="40"/>
    </location>
</feature>
<feature type="transmembrane region" description="Helical" evidence="16">
    <location>
        <begin position="46"/>
        <end position="64"/>
    </location>
</feature>
<keyword evidence="10 16" id="KW-1133">Transmembrane helix</keyword>
<dbReference type="PROSITE" id="PS50110">
    <property type="entry name" value="RESPONSE_REGULATORY"/>
    <property type="match status" value="1"/>
</dbReference>
<feature type="transmembrane region" description="Helical" evidence="16">
    <location>
        <begin position="111"/>
        <end position="130"/>
    </location>
</feature>
<dbReference type="PANTHER" id="PTHR45339">
    <property type="entry name" value="HYBRID SIGNAL TRANSDUCTION HISTIDINE KINASE J"/>
    <property type="match status" value="1"/>
</dbReference>
<proteinExistence type="predicted"/>
<dbReference type="CDD" id="cd16922">
    <property type="entry name" value="HATPase_EvgS-ArcB-TorS-like"/>
    <property type="match status" value="1"/>
</dbReference>
<evidence type="ECO:0000256" key="16">
    <source>
        <dbReference type="SAM" id="Phobius"/>
    </source>
</evidence>
<keyword evidence="6 16" id="KW-0812">Transmembrane</keyword>
<evidence type="ECO:0000256" key="15">
    <source>
        <dbReference type="PROSITE-ProRule" id="PRU00169"/>
    </source>
</evidence>
<reference evidence="19" key="1">
    <citation type="submission" date="2014-02" db="EMBL/GenBank/DDBJ databases">
        <title>Expanding our view of genomic diversity in Candidatus Accumulibacter clades.</title>
        <authorList>
            <person name="Skennerton C.T."/>
            <person name="Barr J.J."/>
            <person name="Slater F.R."/>
            <person name="Bond P.L."/>
            <person name="Tyson G.W."/>
        </authorList>
    </citation>
    <scope>NUCLEOTIDE SEQUENCE [LARGE SCALE GENOMIC DNA]</scope>
</reference>
<dbReference type="InterPro" id="IPR003661">
    <property type="entry name" value="HisK_dim/P_dom"/>
</dbReference>
<keyword evidence="4 15" id="KW-0597">Phosphoprotein</keyword>
<feature type="domain" description="Histidine kinase" evidence="17">
    <location>
        <begin position="222"/>
        <end position="450"/>
    </location>
</feature>
<keyword evidence="12 16" id="KW-0472">Membrane</keyword>
<dbReference type="FunFam" id="1.10.287.130:FF:000004">
    <property type="entry name" value="Ethylene receptor 1"/>
    <property type="match status" value="1"/>
</dbReference>
<evidence type="ECO:0000256" key="3">
    <source>
        <dbReference type="ARBA" id="ARBA00012438"/>
    </source>
</evidence>
<keyword evidence="8" id="KW-0418">Kinase</keyword>
<dbReference type="PANTHER" id="PTHR45339:SF1">
    <property type="entry name" value="HYBRID SIGNAL TRANSDUCTION HISTIDINE KINASE J"/>
    <property type="match status" value="1"/>
</dbReference>
<dbReference type="FunFam" id="3.30.565.10:FF:000010">
    <property type="entry name" value="Sensor histidine kinase RcsC"/>
    <property type="match status" value="1"/>
</dbReference>
<dbReference type="Pfam" id="PF00072">
    <property type="entry name" value="Response_reg"/>
    <property type="match status" value="1"/>
</dbReference>
<evidence type="ECO:0000256" key="12">
    <source>
        <dbReference type="ARBA" id="ARBA00023136"/>
    </source>
</evidence>
<dbReference type="InterPro" id="IPR005467">
    <property type="entry name" value="His_kinase_dom"/>
</dbReference>
<dbReference type="SMART" id="SM00448">
    <property type="entry name" value="REC"/>
    <property type="match status" value="1"/>
</dbReference>
<dbReference type="SUPFAM" id="SSF52172">
    <property type="entry name" value="CheY-like"/>
    <property type="match status" value="1"/>
</dbReference>
<dbReference type="Gene3D" id="1.10.287.130">
    <property type="match status" value="1"/>
</dbReference>
<dbReference type="SMART" id="SM00387">
    <property type="entry name" value="HATPase_c"/>
    <property type="match status" value="1"/>
</dbReference>
<dbReference type="Gene3D" id="3.30.565.10">
    <property type="entry name" value="Histidine kinase-like ATPase, C-terminal domain"/>
    <property type="match status" value="1"/>
</dbReference>
<dbReference type="GO" id="GO:0016020">
    <property type="term" value="C:membrane"/>
    <property type="evidence" value="ECO:0007669"/>
    <property type="project" value="UniProtKB-SubCell"/>
</dbReference>
<comment type="function">
    <text evidence="13">Member of the two-component regulatory system BvgS/BvgA. Phosphorylates BvgA via a four-step phosphorelay in response to environmental signals.</text>
</comment>
<evidence type="ECO:0000256" key="11">
    <source>
        <dbReference type="ARBA" id="ARBA00023012"/>
    </source>
</evidence>
<evidence type="ECO:0000256" key="5">
    <source>
        <dbReference type="ARBA" id="ARBA00022679"/>
    </source>
</evidence>
<dbReference type="STRING" id="1454004.AW11_00801"/>
<dbReference type="InterPro" id="IPR004358">
    <property type="entry name" value="Sig_transdc_His_kin-like_C"/>
</dbReference>
<evidence type="ECO:0000313" key="19">
    <source>
        <dbReference type="EMBL" id="EXI90446.1"/>
    </source>
</evidence>
<dbReference type="GO" id="GO:0000155">
    <property type="term" value="F:phosphorelay sensor kinase activity"/>
    <property type="evidence" value="ECO:0007669"/>
    <property type="project" value="InterPro"/>
</dbReference>
<keyword evidence="11" id="KW-0902">Two-component regulatory system</keyword>
<dbReference type="InterPro" id="IPR011006">
    <property type="entry name" value="CheY-like_superfamily"/>
</dbReference>
<keyword evidence="5 19" id="KW-0808">Transferase</keyword>
<feature type="modified residue" description="4-aspartylphosphate" evidence="15">
    <location>
        <position position="541"/>
    </location>
</feature>
<dbReference type="AlphaFoldDB" id="A0A011PSU2"/>
<evidence type="ECO:0000256" key="7">
    <source>
        <dbReference type="ARBA" id="ARBA00022741"/>
    </source>
</evidence>
<evidence type="ECO:0000256" key="14">
    <source>
        <dbReference type="ARBA" id="ARBA00070152"/>
    </source>
</evidence>